<comment type="catalytic activity">
    <reaction evidence="7 8 12">
        <text>(S)-malate + NAD(+) = oxaloacetate + NADH + H(+)</text>
        <dbReference type="Rhea" id="RHEA:21432"/>
        <dbReference type="ChEBI" id="CHEBI:15378"/>
        <dbReference type="ChEBI" id="CHEBI:15589"/>
        <dbReference type="ChEBI" id="CHEBI:16452"/>
        <dbReference type="ChEBI" id="CHEBI:57540"/>
        <dbReference type="ChEBI" id="CHEBI:57945"/>
        <dbReference type="EC" id="1.1.1.37"/>
    </reaction>
</comment>
<dbReference type="InterPro" id="IPR001557">
    <property type="entry name" value="L-lactate/malate_DH"/>
</dbReference>
<feature type="binding site" evidence="8 10">
    <location>
        <position position="92"/>
    </location>
    <ligand>
        <name>substrate</name>
    </ligand>
</feature>
<protein>
    <recommendedName>
        <fullName evidence="3 8">Malate dehydrogenase</fullName>
        <ecNumber evidence="3 8">1.1.1.37</ecNumber>
    </recommendedName>
</protein>
<feature type="active site" description="Proton acceptor" evidence="8 9">
    <location>
        <position position="187"/>
    </location>
</feature>
<dbReference type="AlphaFoldDB" id="R8B4R0"/>
<dbReference type="SUPFAM" id="SSF51735">
    <property type="entry name" value="NAD(P)-binding Rossmann-fold domains"/>
    <property type="match status" value="1"/>
</dbReference>
<feature type="binding site" evidence="8">
    <location>
        <position position="112"/>
    </location>
    <ligand>
        <name>NAD(+)</name>
        <dbReference type="ChEBI" id="CHEBI:57540"/>
    </ligand>
</feature>
<feature type="domain" description="Lactate/malate dehydrogenase C-terminal" evidence="14">
    <location>
        <begin position="156"/>
        <end position="323"/>
    </location>
</feature>
<keyword evidence="16" id="KW-1185">Reference proteome</keyword>
<gene>
    <name evidence="8" type="primary">mdh</name>
    <name evidence="15" type="ORF">MARLIPOL_02585</name>
</gene>
<dbReference type="InterPro" id="IPR022383">
    <property type="entry name" value="Lactate/malate_DH_C"/>
</dbReference>
<dbReference type="OrthoDB" id="9802969at2"/>
<dbReference type="PATRIC" id="fig|1318628.3.peg.518"/>
<dbReference type="GO" id="GO:0006099">
    <property type="term" value="P:tricarboxylic acid cycle"/>
    <property type="evidence" value="ECO:0007669"/>
    <property type="project" value="UniProtKB-UniRule"/>
</dbReference>
<keyword evidence="5 8" id="KW-0560">Oxidoreductase</keyword>
<evidence type="ECO:0000313" key="15">
    <source>
        <dbReference type="EMBL" id="EON93556.1"/>
    </source>
</evidence>
<dbReference type="Proteomes" id="UP000016540">
    <property type="component" value="Unassembled WGS sequence"/>
</dbReference>
<dbReference type="HAMAP" id="MF_01517">
    <property type="entry name" value="Malate_dehydrog_2"/>
    <property type="match status" value="1"/>
</dbReference>
<evidence type="ECO:0000256" key="3">
    <source>
        <dbReference type="ARBA" id="ARBA00012995"/>
    </source>
</evidence>
<evidence type="ECO:0000256" key="8">
    <source>
        <dbReference type="HAMAP-Rule" id="MF_01517"/>
    </source>
</evidence>
<dbReference type="Pfam" id="PF00056">
    <property type="entry name" value="Ldh_1_N"/>
    <property type="match status" value="1"/>
</dbReference>
<feature type="binding site" evidence="8 10">
    <location>
        <position position="162"/>
    </location>
    <ligand>
        <name>substrate</name>
    </ligand>
</feature>
<organism evidence="15 16">
    <name type="scientific">Marinobacter lipolyticus SM19</name>
    <dbReference type="NCBI Taxonomy" id="1318628"/>
    <lineage>
        <taxon>Bacteria</taxon>
        <taxon>Pseudomonadati</taxon>
        <taxon>Pseudomonadota</taxon>
        <taxon>Gammaproteobacteria</taxon>
        <taxon>Pseudomonadales</taxon>
        <taxon>Marinobacteraceae</taxon>
        <taxon>Marinobacter</taxon>
    </lineage>
</organism>
<dbReference type="InterPro" id="IPR001252">
    <property type="entry name" value="Malate_DH_AS"/>
</dbReference>
<dbReference type="PANTHER" id="PTHR23382">
    <property type="entry name" value="MALATE DEHYDROGENASE"/>
    <property type="match status" value="1"/>
</dbReference>
<dbReference type="GO" id="GO:0006108">
    <property type="term" value="P:malate metabolic process"/>
    <property type="evidence" value="ECO:0007669"/>
    <property type="project" value="InterPro"/>
</dbReference>
<evidence type="ECO:0000256" key="5">
    <source>
        <dbReference type="ARBA" id="ARBA00023002"/>
    </source>
</evidence>
<evidence type="ECO:0000256" key="4">
    <source>
        <dbReference type="ARBA" id="ARBA00022532"/>
    </source>
</evidence>
<feature type="domain" description="Lactate/malate dehydrogenase N-terminal" evidence="13">
    <location>
        <begin position="5"/>
        <end position="145"/>
    </location>
</feature>
<feature type="binding site" evidence="8 10">
    <location>
        <position position="98"/>
    </location>
    <ligand>
        <name>substrate</name>
    </ligand>
</feature>
<dbReference type="HOGENOM" id="CLU_040727_2_0_6"/>
<dbReference type="CDD" id="cd01338">
    <property type="entry name" value="MDH_chloroplast-like"/>
    <property type="match status" value="1"/>
</dbReference>
<keyword evidence="6 8" id="KW-0520">NAD</keyword>
<feature type="binding site" evidence="8 11">
    <location>
        <position position="105"/>
    </location>
    <ligand>
        <name>NAD(+)</name>
        <dbReference type="ChEBI" id="CHEBI:57540"/>
    </ligand>
</feature>
<dbReference type="STRING" id="1318628.MARLIPOL_02585"/>
<dbReference type="EMBL" id="ASAD01000006">
    <property type="protein sequence ID" value="EON93556.1"/>
    <property type="molecule type" value="Genomic_DNA"/>
</dbReference>
<dbReference type="InterPro" id="IPR010945">
    <property type="entry name" value="Malate_DH_type2"/>
</dbReference>
<dbReference type="InterPro" id="IPR036291">
    <property type="entry name" value="NAD(P)-bd_dom_sf"/>
</dbReference>
<evidence type="ECO:0000256" key="2">
    <source>
        <dbReference type="ARBA" id="ARBA00009613"/>
    </source>
</evidence>
<evidence type="ECO:0000256" key="11">
    <source>
        <dbReference type="PIRSR" id="PIRSR000102-3"/>
    </source>
</evidence>
<dbReference type="NCBIfam" id="TIGR01759">
    <property type="entry name" value="MalateDH-SF1"/>
    <property type="match status" value="1"/>
</dbReference>
<dbReference type="SUPFAM" id="SSF56327">
    <property type="entry name" value="LDH C-terminal domain-like"/>
    <property type="match status" value="1"/>
</dbReference>
<dbReference type="eggNOG" id="COG0039">
    <property type="taxonomic scope" value="Bacteria"/>
</dbReference>
<comment type="similarity">
    <text evidence="2 8">Belongs to the LDH/MDH superfamily. MDH type 2 family.</text>
</comment>
<feature type="binding site" evidence="8 10">
    <location>
        <position position="131"/>
    </location>
    <ligand>
        <name>substrate</name>
    </ligand>
</feature>
<sequence length="352" mass="38625">MKRPVRIAITGAAGSVCYSLLFKIATGEMIDQDQPVILQLIEVPEAMGALRGIAMELEDCAFPLLHSISLHDKFEEGVVGAHFVLLLGAKPRGPGMERSELIAVNAPAFADQGRAINQFANRDVKVLVVGNPANTNALCASRNAPDLSPAQFTALTRLDHNRARGILANHTGANPKDIRRVTIWGNHSNTQFPDLGHATIYGEPAMSQVDENWYRDHFIQKIQKRGAAVIEARGRSSAASAAQAVINHMHDWINGTDENDWVSMAIVSDGSYGIAKGIVYSFPVRCDYGRFQIVRGLKISDFARKKMTATEQELLTEMKTVADLLPKETEASHQNLSVGLRSGQYLRTDRVR</sequence>
<dbReference type="InterPro" id="IPR001236">
    <property type="entry name" value="Lactate/malate_DH_N"/>
</dbReference>
<accession>R8B4R0</accession>
<evidence type="ECO:0000256" key="9">
    <source>
        <dbReference type="PIRSR" id="PIRSR000102-1"/>
    </source>
</evidence>
<name>R8B4R0_9GAMM</name>
<dbReference type="PIRSF" id="PIRSF000102">
    <property type="entry name" value="Lac_mal_DH"/>
    <property type="match status" value="1"/>
</dbReference>
<dbReference type="PROSITE" id="PS00068">
    <property type="entry name" value="MDH"/>
    <property type="match status" value="1"/>
</dbReference>
<dbReference type="Pfam" id="PF02866">
    <property type="entry name" value="Ldh_1_C"/>
    <property type="match status" value="1"/>
</dbReference>
<comment type="caution">
    <text evidence="15">The sequence shown here is derived from an EMBL/GenBank/DDBJ whole genome shotgun (WGS) entry which is preliminary data.</text>
</comment>
<evidence type="ECO:0000256" key="1">
    <source>
        <dbReference type="ARBA" id="ARBA00003966"/>
    </source>
</evidence>
<comment type="function">
    <text evidence="1 8">Catalyzes the reversible oxidation of malate to oxaloacetate.</text>
</comment>
<dbReference type="InterPro" id="IPR015955">
    <property type="entry name" value="Lactate_DH/Glyco_Ohase_4_C"/>
</dbReference>
<evidence type="ECO:0000256" key="10">
    <source>
        <dbReference type="PIRSR" id="PIRSR000102-2"/>
    </source>
</evidence>
<dbReference type="Gene3D" id="3.90.110.10">
    <property type="entry name" value="Lactate dehydrogenase/glycoside hydrolase, family 4, C-terminal"/>
    <property type="match status" value="1"/>
</dbReference>
<feature type="binding site" evidence="8">
    <location>
        <begin position="11"/>
        <end position="17"/>
    </location>
    <ligand>
        <name>NAD(+)</name>
        <dbReference type="ChEBI" id="CHEBI:57540"/>
    </ligand>
</feature>
<evidence type="ECO:0000256" key="12">
    <source>
        <dbReference type="RuleBase" id="RU000422"/>
    </source>
</evidence>
<evidence type="ECO:0000256" key="6">
    <source>
        <dbReference type="ARBA" id="ARBA00023027"/>
    </source>
</evidence>
<dbReference type="NCBIfam" id="NF003916">
    <property type="entry name" value="PRK05442.1"/>
    <property type="match status" value="1"/>
</dbReference>
<dbReference type="FunFam" id="3.90.110.10:FF:000002">
    <property type="entry name" value="Malate dehydrogenase"/>
    <property type="match status" value="1"/>
</dbReference>
<dbReference type="GO" id="GO:0030060">
    <property type="term" value="F:L-malate dehydrogenase (NAD+) activity"/>
    <property type="evidence" value="ECO:0007669"/>
    <property type="project" value="UniProtKB-UniRule"/>
</dbReference>
<dbReference type="FunFam" id="3.40.50.720:FF:000010">
    <property type="entry name" value="Malate dehydrogenase"/>
    <property type="match status" value="1"/>
</dbReference>
<reference evidence="15 16" key="1">
    <citation type="journal article" date="2013" name="Genome Announc.">
        <title>Draft Genome Sequence of the Moderately Halophilic Bacterium Marinobacter lipolyticus Strain SM19.</title>
        <authorList>
            <person name="Papke R.T."/>
            <person name="de la Haba R.R."/>
            <person name="Infante-Dominguez C."/>
            <person name="Perez D."/>
            <person name="Sanchez-Porro C."/>
            <person name="Lapierre P."/>
            <person name="Ventosa A."/>
        </authorList>
    </citation>
    <scope>NUCLEOTIDE SEQUENCE [LARGE SCALE GENOMIC DNA]</scope>
    <source>
        <strain evidence="15 16">SM19</strain>
    </source>
</reference>
<proteinExistence type="inferred from homology"/>
<evidence type="ECO:0000259" key="14">
    <source>
        <dbReference type="Pfam" id="PF02866"/>
    </source>
</evidence>
<evidence type="ECO:0000259" key="13">
    <source>
        <dbReference type="Pfam" id="PF00056"/>
    </source>
</evidence>
<evidence type="ECO:0000256" key="7">
    <source>
        <dbReference type="ARBA" id="ARBA00048313"/>
    </source>
</evidence>
<keyword evidence="4 8" id="KW-0816">Tricarboxylic acid cycle</keyword>
<dbReference type="Gene3D" id="3.40.50.720">
    <property type="entry name" value="NAD(P)-binding Rossmann-like Domain"/>
    <property type="match status" value="1"/>
</dbReference>
<dbReference type="EC" id="1.1.1.37" evidence="3 8"/>
<dbReference type="RefSeq" id="WP_012136516.1">
    <property type="nucleotide sequence ID" value="NZ_KE007306.1"/>
</dbReference>
<feature type="binding site" evidence="8 11">
    <location>
        <begin position="129"/>
        <end position="131"/>
    </location>
    <ligand>
        <name>NAD(+)</name>
        <dbReference type="ChEBI" id="CHEBI:57540"/>
    </ligand>
</feature>
<evidence type="ECO:0000313" key="16">
    <source>
        <dbReference type="Proteomes" id="UP000016540"/>
    </source>
</evidence>